<evidence type="ECO:0000313" key="2">
    <source>
        <dbReference type="EMBL" id="QJB01379.1"/>
    </source>
</evidence>
<name>A0A6M3M919_9ZZZZ</name>
<feature type="coiled-coil region" evidence="1">
    <location>
        <begin position="28"/>
        <end position="90"/>
    </location>
</feature>
<organism evidence="2">
    <name type="scientific">viral metagenome</name>
    <dbReference type="NCBI Taxonomy" id="1070528"/>
    <lineage>
        <taxon>unclassified sequences</taxon>
        <taxon>metagenomes</taxon>
        <taxon>organismal metagenomes</taxon>
    </lineage>
</organism>
<sequence>MTVDPLEIEDTSDWLGCPTELETCRYFLRITENEVQELTLQLRKAREDIFGLVQMHAGVTKECGGLRAELMQAKADLADSNRRATEIETRSNWELMAKGRHISELTLKIRELSGEKPFESPFPIQRDTSGN</sequence>
<reference evidence="2" key="1">
    <citation type="submission" date="2020-03" db="EMBL/GenBank/DDBJ databases">
        <title>The deep terrestrial virosphere.</title>
        <authorList>
            <person name="Holmfeldt K."/>
            <person name="Nilsson E."/>
            <person name="Simone D."/>
            <person name="Lopez-Fernandez M."/>
            <person name="Wu X."/>
            <person name="de Brujin I."/>
            <person name="Lundin D."/>
            <person name="Andersson A."/>
            <person name="Bertilsson S."/>
            <person name="Dopson M."/>
        </authorList>
    </citation>
    <scope>NUCLEOTIDE SEQUENCE</scope>
    <source>
        <strain evidence="2">MM171A00110</strain>
    </source>
</reference>
<accession>A0A6M3M919</accession>
<protein>
    <submittedName>
        <fullName evidence="2">Uncharacterized protein</fullName>
    </submittedName>
</protein>
<evidence type="ECO:0000256" key="1">
    <source>
        <dbReference type="SAM" id="Coils"/>
    </source>
</evidence>
<dbReference type="EMBL" id="MT143708">
    <property type="protein sequence ID" value="QJB01379.1"/>
    <property type="molecule type" value="Genomic_DNA"/>
</dbReference>
<gene>
    <name evidence="2" type="ORF">MM171A00110_0039</name>
</gene>
<keyword evidence="1" id="KW-0175">Coiled coil</keyword>
<proteinExistence type="predicted"/>
<dbReference type="AlphaFoldDB" id="A0A6M3M919"/>